<protein>
    <submittedName>
        <fullName evidence="1">Uncharacterized protein</fullName>
    </submittedName>
</protein>
<comment type="caution">
    <text evidence="1">The sequence shown here is derived from an EMBL/GenBank/DDBJ whole genome shotgun (WGS) entry which is preliminary data.</text>
</comment>
<keyword evidence="2" id="KW-1185">Reference proteome</keyword>
<dbReference type="EMBL" id="CM023481">
    <property type="protein sequence ID" value="KAH6944609.1"/>
    <property type="molecule type" value="Genomic_DNA"/>
</dbReference>
<evidence type="ECO:0000313" key="1">
    <source>
        <dbReference type="EMBL" id="KAH6944609.1"/>
    </source>
</evidence>
<organism evidence="1 2">
    <name type="scientific">Hyalomma asiaticum</name>
    <name type="common">Tick</name>
    <dbReference type="NCBI Taxonomy" id="266040"/>
    <lineage>
        <taxon>Eukaryota</taxon>
        <taxon>Metazoa</taxon>
        <taxon>Ecdysozoa</taxon>
        <taxon>Arthropoda</taxon>
        <taxon>Chelicerata</taxon>
        <taxon>Arachnida</taxon>
        <taxon>Acari</taxon>
        <taxon>Parasitiformes</taxon>
        <taxon>Ixodida</taxon>
        <taxon>Ixodoidea</taxon>
        <taxon>Ixodidae</taxon>
        <taxon>Hyalomminae</taxon>
        <taxon>Hyalomma</taxon>
    </lineage>
</organism>
<evidence type="ECO:0000313" key="2">
    <source>
        <dbReference type="Proteomes" id="UP000821845"/>
    </source>
</evidence>
<gene>
    <name evidence="1" type="ORF">HPB50_004250</name>
</gene>
<accession>A0ACB7TEM8</accession>
<sequence length="182" mass="20196">MSMILKDKDKIISANATSVDRKRLQRATYADVKYPLLKWFFDVRAWNIPIRGPSMLAKVKDFALLLDFPNLCPENGWLHRFKAGFIDIRPNAKPEASEEDHSGGDCGSESSTPIWVGRTIFWDLISSDDDADTVERSTDQGIVGEVHGKSDLQESDDDDDETVELAPTSTLVAIGYIDSSGS</sequence>
<reference evidence="1" key="1">
    <citation type="submission" date="2020-05" db="EMBL/GenBank/DDBJ databases">
        <title>Large-scale comparative analyses of tick genomes elucidate their genetic diversity and vector capacities.</title>
        <authorList>
            <person name="Jia N."/>
            <person name="Wang J."/>
            <person name="Shi W."/>
            <person name="Du L."/>
            <person name="Sun Y."/>
            <person name="Zhan W."/>
            <person name="Jiang J."/>
            <person name="Wang Q."/>
            <person name="Zhang B."/>
            <person name="Ji P."/>
            <person name="Sakyi L.B."/>
            <person name="Cui X."/>
            <person name="Yuan T."/>
            <person name="Jiang B."/>
            <person name="Yang W."/>
            <person name="Lam T.T.-Y."/>
            <person name="Chang Q."/>
            <person name="Ding S."/>
            <person name="Wang X."/>
            <person name="Zhu J."/>
            <person name="Ruan X."/>
            <person name="Zhao L."/>
            <person name="Wei J."/>
            <person name="Que T."/>
            <person name="Du C."/>
            <person name="Cheng J."/>
            <person name="Dai P."/>
            <person name="Han X."/>
            <person name="Huang E."/>
            <person name="Gao Y."/>
            <person name="Liu J."/>
            <person name="Shao H."/>
            <person name="Ye R."/>
            <person name="Li L."/>
            <person name="Wei W."/>
            <person name="Wang X."/>
            <person name="Wang C."/>
            <person name="Yang T."/>
            <person name="Huo Q."/>
            <person name="Li W."/>
            <person name="Guo W."/>
            <person name="Chen H."/>
            <person name="Zhou L."/>
            <person name="Ni X."/>
            <person name="Tian J."/>
            <person name="Zhou Y."/>
            <person name="Sheng Y."/>
            <person name="Liu T."/>
            <person name="Pan Y."/>
            <person name="Xia L."/>
            <person name="Li J."/>
            <person name="Zhao F."/>
            <person name="Cao W."/>
        </authorList>
    </citation>
    <scope>NUCLEOTIDE SEQUENCE</scope>
    <source>
        <strain evidence="1">Hyas-2018</strain>
    </source>
</reference>
<name>A0ACB7TEM8_HYAAI</name>
<proteinExistence type="predicted"/>
<dbReference type="Proteomes" id="UP000821845">
    <property type="component" value="Chromosome 1"/>
</dbReference>